<reference evidence="1 2" key="2">
    <citation type="submission" date="2018-11" db="EMBL/GenBank/DDBJ databases">
        <authorList>
            <consortium name="Pathogen Informatics"/>
        </authorList>
    </citation>
    <scope>NUCLEOTIDE SEQUENCE [LARGE SCALE GENOMIC DNA]</scope>
    <source>
        <strain evidence="1">Dakar</strain>
        <strain evidence="2">Dakar, Senegal</strain>
    </source>
</reference>
<dbReference type="STRING" id="6186.A0A183JS09"/>
<dbReference type="EMBL" id="UZAK01009161">
    <property type="protein sequence ID" value="VDO96206.1"/>
    <property type="molecule type" value="Genomic_DNA"/>
</dbReference>
<accession>A0A183JS09</accession>
<proteinExistence type="predicted"/>
<dbReference type="PANTHER" id="PTHR33327:SF3">
    <property type="entry name" value="RNA-DIRECTED DNA POLYMERASE"/>
    <property type="match status" value="1"/>
</dbReference>
<dbReference type="PANTHER" id="PTHR33327">
    <property type="entry name" value="ENDONUCLEASE"/>
    <property type="match status" value="1"/>
</dbReference>
<dbReference type="AlphaFoldDB" id="A0A183JS09"/>
<name>A0A183JS09_9TREM</name>
<evidence type="ECO:0000313" key="2">
    <source>
        <dbReference type="Proteomes" id="UP000279833"/>
    </source>
</evidence>
<gene>
    <name evidence="1" type="ORF">SCUD_LOCUS5499</name>
</gene>
<reference evidence="3" key="1">
    <citation type="submission" date="2016-06" db="UniProtKB">
        <authorList>
            <consortium name="WormBaseParasite"/>
        </authorList>
    </citation>
    <scope>IDENTIFICATION</scope>
</reference>
<dbReference type="Proteomes" id="UP000279833">
    <property type="component" value="Unassembled WGS sequence"/>
</dbReference>
<protein>
    <submittedName>
        <fullName evidence="3">SWIB domain-containing protein</fullName>
    </submittedName>
</protein>
<organism evidence="3">
    <name type="scientific">Schistosoma curassoni</name>
    <dbReference type="NCBI Taxonomy" id="6186"/>
    <lineage>
        <taxon>Eukaryota</taxon>
        <taxon>Metazoa</taxon>
        <taxon>Spiralia</taxon>
        <taxon>Lophotrochozoa</taxon>
        <taxon>Platyhelminthes</taxon>
        <taxon>Trematoda</taxon>
        <taxon>Digenea</taxon>
        <taxon>Strigeidida</taxon>
        <taxon>Schistosomatoidea</taxon>
        <taxon>Schistosomatidae</taxon>
        <taxon>Schistosoma</taxon>
    </lineage>
</organism>
<evidence type="ECO:0000313" key="1">
    <source>
        <dbReference type="EMBL" id="VDO96206.1"/>
    </source>
</evidence>
<dbReference type="WBParaSite" id="SCUD_0000549801-mRNA-1">
    <property type="protein sequence ID" value="SCUD_0000549801-mRNA-1"/>
    <property type="gene ID" value="SCUD_0000549801"/>
</dbReference>
<keyword evidence="2" id="KW-1185">Reference proteome</keyword>
<sequence>GALPIEIAAEVVDLIDHVPESEPNDKIKASVIQLTSVSDKKRLQRLLTSCDLGDKRPSQLLRYMKHLTGPYKLDEALLKQMWFQRLPQSVRQIPSVSGQSVAFDDLSDMADNMMEVYHDCHCVNSLQPPGPADISY</sequence>
<evidence type="ECO:0000313" key="3">
    <source>
        <dbReference type="WBParaSite" id="SCUD_0000549801-mRNA-1"/>
    </source>
</evidence>